<keyword evidence="1" id="KW-0378">Hydrolase</keyword>
<dbReference type="InterPro" id="IPR001932">
    <property type="entry name" value="PPM-type_phosphatase-like_dom"/>
</dbReference>
<evidence type="ECO:0000256" key="1">
    <source>
        <dbReference type="RuleBase" id="RU366020"/>
    </source>
</evidence>
<dbReference type="InterPro" id="IPR036457">
    <property type="entry name" value="PPM-type-like_dom_sf"/>
</dbReference>
<evidence type="ECO:0000313" key="3">
    <source>
        <dbReference type="EMBL" id="KAF2674981.1"/>
    </source>
</evidence>
<dbReference type="OrthoDB" id="60843at2759"/>
<dbReference type="PROSITE" id="PS51746">
    <property type="entry name" value="PPM_2"/>
    <property type="match status" value="1"/>
</dbReference>
<dbReference type="AlphaFoldDB" id="A0A6A6UU76"/>
<comment type="catalytic activity">
    <reaction evidence="1">
        <text>O-phospho-L-threonyl-[protein] + H2O = L-threonyl-[protein] + phosphate</text>
        <dbReference type="Rhea" id="RHEA:47004"/>
        <dbReference type="Rhea" id="RHEA-COMP:11060"/>
        <dbReference type="Rhea" id="RHEA-COMP:11605"/>
        <dbReference type="ChEBI" id="CHEBI:15377"/>
        <dbReference type="ChEBI" id="CHEBI:30013"/>
        <dbReference type="ChEBI" id="CHEBI:43474"/>
        <dbReference type="ChEBI" id="CHEBI:61977"/>
        <dbReference type="EC" id="3.1.3.16"/>
    </reaction>
</comment>
<organism evidence="3 4">
    <name type="scientific">Microthyrium microscopicum</name>
    <dbReference type="NCBI Taxonomy" id="703497"/>
    <lineage>
        <taxon>Eukaryota</taxon>
        <taxon>Fungi</taxon>
        <taxon>Dikarya</taxon>
        <taxon>Ascomycota</taxon>
        <taxon>Pezizomycotina</taxon>
        <taxon>Dothideomycetes</taxon>
        <taxon>Dothideomycetes incertae sedis</taxon>
        <taxon>Microthyriales</taxon>
        <taxon>Microthyriaceae</taxon>
        <taxon>Microthyrium</taxon>
    </lineage>
</organism>
<gene>
    <name evidence="3" type="ORF">BT63DRAFT_420225</name>
</gene>
<dbReference type="InterPro" id="IPR039123">
    <property type="entry name" value="PPTC7"/>
</dbReference>
<keyword evidence="1" id="KW-0904">Protein phosphatase</keyword>
<dbReference type="GO" id="GO:0004722">
    <property type="term" value="F:protein serine/threonine phosphatase activity"/>
    <property type="evidence" value="ECO:0007669"/>
    <property type="project" value="UniProtKB-EC"/>
</dbReference>
<reference evidence="3" key="1">
    <citation type="journal article" date="2020" name="Stud. Mycol.">
        <title>101 Dothideomycetes genomes: a test case for predicting lifestyles and emergence of pathogens.</title>
        <authorList>
            <person name="Haridas S."/>
            <person name="Albert R."/>
            <person name="Binder M."/>
            <person name="Bloem J."/>
            <person name="Labutti K."/>
            <person name="Salamov A."/>
            <person name="Andreopoulos B."/>
            <person name="Baker S."/>
            <person name="Barry K."/>
            <person name="Bills G."/>
            <person name="Bluhm B."/>
            <person name="Cannon C."/>
            <person name="Castanera R."/>
            <person name="Culley D."/>
            <person name="Daum C."/>
            <person name="Ezra D."/>
            <person name="Gonzalez J."/>
            <person name="Henrissat B."/>
            <person name="Kuo A."/>
            <person name="Liang C."/>
            <person name="Lipzen A."/>
            <person name="Lutzoni F."/>
            <person name="Magnuson J."/>
            <person name="Mondo S."/>
            <person name="Nolan M."/>
            <person name="Ohm R."/>
            <person name="Pangilinan J."/>
            <person name="Park H.-J."/>
            <person name="Ramirez L."/>
            <person name="Alfaro M."/>
            <person name="Sun H."/>
            <person name="Tritt A."/>
            <person name="Yoshinaga Y."/>
            <person name="Zwiers L.-H."/>
            <person name="Turgeon B."/>
            <person name="Goodwin S."/>
            <person name="Spatafora J."/>
            <person name="Crous P."/>
            <person name="Grigoriev I."/>
        </authorList>
    </citation>
    <scope>NUCLEOTIDE SEQUENCE</scope>
    <source>
        <strain evidence="3">CBS 115976</strain>
    </source>
</reference>
<proteinExistence type="inferred from homology"/>
<keyword evidence="4" id="KW-1185">Reference proteome</keyword>
<dbReference type="PANTHER" id="PTHR12320">
    <property type="entry name" value="PROTEIN PHOSPHATASE 2C"/>
    <property type="match status" value="1"/>
</dbReference>
<comment type="catalytic activity">
    <reaction evidence="1">
        <text>O-phospho-L-seryl-[protein] + H2O = L-seryl-[protein] + phosphate</text>
        <dbReference type="Rhea" id="RHEA:20629"/>
        <dbReference type="Rhea" id="RHEA-COMP:9863"/>
        <dbReference type="Rhea" id="RHEA-COMP:11604"/>
        <dbReference type="ChEBI" id="CHEBI:15377"/>
        <dbReference type="ChEBI" id="CHEBI:29999"/>
        <dbReference type="ChEBI" id="CHEBI:43474"/>
        <dbReference type="ChEBI" id="CHEBI:83421"/>
        <dbReference type="EC" id="3.1.3.16"/>
    </reaction>
</comment>
<accession>A0A6A6UU76</accession>
<dbReference type="EC" id="3.1.3.16" evidence="1"/>
<dbReference type="PANTHER" id="PTHR12320:SF1">
    <property type="entry name" value="PROTEIN PHOSPHATASE PTC7 HOMOLOG"/>
    <property type="match status" value="1"/>
</dbReference>
<dbReference type="Gene3D" id="3.60.40.10">
    <property type="entry name" value="PPM-type phosphatase domain"/>
    <property type="match status" value="1"/>
</dbReference>
<dbReference type="SMART" id="SM00332">
    <property type="entry name" value="PP2Cc"/>
    <property type="match status" value="1"/>
</dbReference>
<comment type="similarity">
    <text evidence="1">Belongs to the PP2C family.</text>
</comment>
<keyword evidence="1" id="KW-0460">Magnesium</keyword>
<feature type="domain" description="PPM-type phosphatase" evidence="2">
    <location>
        <begin position="81"/>
        <end position="395"/>
    </location>
</feature>
<sequence length="402" mass="43527">MRIILPVRSFSQTRPSCPSRSFRKPDATIYFLRRAYSAKTSSSNFSYRISASFSAKQNPLDFTRNLYFHDPVPGSSSVAPGTTSLSAQKRKQKRYKSGQDAFFVSTVPENSSIAFGVLDGVGGWTESGIDPADFSHGLSERMGEYSSSYTTAVAGKLQREKLLSPKPLDILQYGYDAVQKDRTINAGGSTACIGVATKTGSLNVANLGDSGYAHLSPLRICHLSTPQTHAFNTPYQLSKIPPWMKQQIRLFGNEPFAETPAKSETSTHNLSHGDVFVFATDGLWDNLSGDEVLRIISGVMLRSGAWRVDTEGAVSVSDEGLAASILERAPGADELGEGVLDLSTMLAMAILREAKECSLNKRRDGPFAKEAKKAYPMEDWGGGKPDDICAVVGVVVQEDSVS</sequence>
<keyword evidence="1" id="KW-0464">Manganese</keyword>
<name>A0A6A6UU76_9PEZI</name>
<dbReference type="GO" id="GO:0046872">
    <property type="term" value="F:metal ion binding"/>
    <property type="evidence" value="ECO:0007669"/>
    <property type="project" value="UniProtKB-UniRule"/>
</dbReference>
<comment type="cofactor">
    <cofactor evidence="1">
        <name>Mg(2+)</name>
        <dbReference type="ChEBI" id="CHEBI:18420"/>
    </cofactor>
</comment>
<dbReference type="SUPFAM" id="SSF81606">
    <property type="entry name" value="PP2C-like"/>
    <property type="match status" value="1"/>
</dbReference>
<dbReference type="EMBL" id="MU004230">
    <property type="protein sequence ID" value="KAF2674981.1"/>
    <property type="molecule type" value="Genomic_DNA"/>
</dbReference>
<dbReference type="Proteomes" id="UP000799302">
    <property type="component" value="Unassembled WGS sequence"/>
</dbReference>
<evidence type="ECO:0000259" key="2">
    <source>
        <dbReference type="PROSITE" id="PS51746"/>
    </source>
</evidence>
<keyword evidence="1" id="KW-0479">Metal-binding</keyword>
<comment type="cofactor">
    <cofactor evidence="1">
        <name>Mn(2+)</name>
        <dbReference type="ChEBI" id="CHEBI:29035"/>
    </cofactor>
</comment>
<evidence type="ECO:0000313" key="4">
    <source>
        <dbReference type="Proteomes" id="UP000799302"/>
    </source>
</evidence>
<protein>
    <recommendedName>
        <fullName evidence="1">Protein phosphatase</fullName>
        <ecNumber evidence="1">3.1.3.16</ecNumber>
    </recommendedName>
</protein>